<reference evidence="3" key="1">
    <citation type="submission" date="2020-01" db="EMBL/GenBank/DDBJ databases">
        <authorList>
            <person name="Mishra B."/>
        </authorList>
    </citation>
    <scope>NUCLEOTIDE SEQUENCE [LARGE SCALE GENOMIC DNA]</scope>
</reference>
<evidence type="ECO:0000313" key="3">
    <source>
        <dbReference type="EMBL" id="CAA7029467.1"/>
    </source>
</evidence>
<feature type="region of interest" description="Disordered" evidence="2">
    <location>
        <begin position="222"/>
        <end position="244"/>
    </location>
</feature>
<sequence>MSAIKSAGYASSPSIAHFHYKNLDAHIPFLSFPNLFGTRTNPQPLSSLKQLLLFANLAISKSTQMDTSQSISKCPDCSGDVDPVPVSGIAQVESKGSVLVAAIRAIEAAESLTEAQKANKKQQLQNSFANGEFTLKILKNKKEIQIKQLRRELAQLLEAGHSPTARIRVEHVLRKRRQWLLMSSLELKSTFMRTDSLRLITHCNRRGYNSYQQVHQWAEEERKRGKQAQTKLPAKSSKDGALLR</sequence>
<dbReference type="Proteomes" id="UP000467841">
    <property type="component" value="Unassembled WGS sequence"/>
</dbReference>
<name>A0A6D2IWJ1_9BRAS</name>
<evidence type="ECO:0000256" key="2">
    <source>
        <dbReference type="SAM" id="MobiDB-lite"/>
    </source>
</evidence>
<accession>A0A6D2IWJ1</accession>
<protein>
    <submittedName>
        <fullName evidence="3">Uncharacterized protein</fullName>
    </submittedName>
</protein>
<comment type="similarity">
    <text evidence="1">Belongs to the IST1 family.</text>
</comment>
<evidence type="ECO:0000256" key="1">
    <source>
        <dbReference type="ARBA" id="ARBA00005536"/>
    </source>
</evidence>
<keyword evidence="4" id="KW-1185">Reference proteome</keyword>
<dbReference type="PANTHER" id="PTHR12161:SF13">
    <property type="entry name" value="REGULATOR OF VPS4 ACTIVITY IN THE MVB PATHWAY PROTEIN"/>
    <property type="match status" value="1"/>
</dbReference>
<dbReference type="InterPro" id="IPR042277">
    <property type="entry name" value="IST1-like"/>
</dbReference>
<dbReference type="GO" id="GO:0015031">
    <property type="term" value="P:protein transport"/>
    <property type="evidence" value="ECO:0007669"/>
    <property type="project" value="InterPro"/>
</dbReference>
<organism evidence="3 4">
    <name type="scientific">Microthlaspi erraticum</name>
    <dbReference type="NCBI Taxonomy" id="1685480"/>
    <lineage>
        <taxon>Eukaryota</taxon>
        <taxon>Viridiplantae</taxon>
        <taxon>Streptophyta</taxon>
        <taxon>Embryophyta</taxon>
        <taxon>Tracheophyta</taxon>
        <taxon>Spermatophyta</taxon>
        <taxon>Magnoliopsida</taxon>
        <taxon>eudicotyledons</taxon>
        <taxon>Gunneridae</taxon>
        <taxon>Pentapetalae</taxon>
        <taxon>rosids</taxon>
        <taxon>malvids</taxon>
        <taxon>Brassicales</taxon>
        <taxon>Brassicaceae</taxon>
        <taxon>Coluteocarpeae</taxon>
        <taxon>Microthlaspi</taxon>
    </lineage>
</organism>
<comment type="caution">
    <text evidence="3">The sequence shown here is derived from an EMBL/GenBank/DDBJ whole genome shotgun (WGS) entry which is preliminary data.</text>
</comment>
<dbReference type="OrthoDB" id="29853at2759"/>
<gene>
    <name evidence="3" type="ORF">MERR_LOCUS16702</name>
</gene>
<dbReference type="InterPro" id="IPR005061">
    <property type="entry name" value="Ist1"/>
</dbReference>
<dbReference type="Gene3D" id="1.20.1260.60">
    <property type="entry name" value="Vacuolar protein sorting-associated protein Ist1"/>
    <property type="match status" value="1"/>
</dbReference>
<evidence type="ECO:0000313" key="4">
    <source>
        <dbReference type="Proteomes" id="UP000467841"/>
    </source>
</evidence>
<proteinExistence type="inferred from homology"/>
<dbReference type="Pfam" id="PF03398">
    <property type="entry name" value="Ist1"/>
    <property type="match status" value="1"/>
</dbReference>
<dbReference type="PANTHER" id="PTHR12161">
    <property type="entry name" value="IST1 FAMILY MEMBER"/>
    <property type="match status" value="1"/>
</dbReference>
<dbReference type="EMBL" id="CACVBM020001082">
    <property type="protein sequence ID" value="CAA7029467.1"/>
    <property type="molecule type" value="Genomic_DNA"/>
</dbReference>
<dbReference type="AlphaFoldDB" id="A0A6D2IWJ1"/>